<organism evidence="1 2">
    <name type="scientific">Bdellovibrio bacteriovorus</name>
    <dbReference type="NCBI Taxonomy" id="959"/>
    <lineage>
        <taxon>Bacteria</taxon>
        <taxon>Pseudomonadati</taxon>
        <taxon>Bdellovibrionota</taxon>
        <taxon>Bdellovibrionia</taxon>
        <taxon>Bdellovibrionales</taxon>
        <taxon>Pseudobdellovibrionaceae</taxon>
        <taxon>Bdellovibrio</taxon>
    </lineage>
</organism>
<sequence>MSRNYCETLPRNFKIYVVPAPSKKGQTDHAMLWAQGLSQALGAELLPCLRKTGQYAQRGADRGTRALIEMELIENNTDTVDFESQILWIFADDIVTTGATARSAHIALGRPANFQIWALAQRSLSCGASKDLL</sequence>
<protein>
    <recommendedName>
        <fullName evidence="3">ComF family protein</fullName>
    </recommendedName>
</protein>
<dbReference type="SUPFAM" id="SSF53271">
    <property type="entry name" value="PRTase-like"/>
    <property type="match status" value="1"/>
</dbReference>
<dbReference type="AlphaFoldDB" id="A0A150WR15"/>
<gene>
    <name evidence="1" type="ORF">AZI86_06260</name>
</gene>
<keyword evidence="2" id="KW-1185">Reference proteome</keyword>
<comment type="caution">
    <text evidence="1">The sequence shown here is derived from an EMBL/GenBank/DDBJ whole genome shotgun (WGS) entry which is preliminary data.</text>
</comment>
<accession>A0A150WR15</accession>
<dbReference type="Proteomes" id="UP000075320">
    <property type="component" value="Unassembled WGS sequence"/>
</dbReference>
<name>A0A150WR15_BDEBC</name>
<reference evidence="1 2" key="1">
    <citation type="submission" date="2016-03" db="EMBL/GenBank/DDBJ databases">
        <authorList>
            <person name="Ploux O."/>
        </authorList>
    </citation>
    <scope>NUCLEOTIDE SEQUENCE [LARGE SCALE GENOMIC DNA]</scope>
    <source>
        <strain evidence="1 2">R0</strain>
    </source>
</reference>
<evidence type="ECO:0000313" key="2">
    <source>
        <dbReference type="Proteomes" id="UP000075320"/>
    </source>
</evidence>
<dbReference type="EMBL" id="LUKE01000001">
    <property type="protein sequence ID" value="KYG66645.1"/>
    <property type="molecule type" value="Genomic_DNA"/>
</dbReference>
<dbReference type="InterPro" id="IPR000836">
    <property type="entry name" value="PRTase_dom"/>
</dbReference>
<dbReference type="CDD" id="cd06223">
    <property type="entry name" value="PRTases_typeI"/>
    <property type="match status" value="1"/>
</dbReference>
<proteinExistence type="predicted"/>
<dbReference type="InterPro" id="IPR029057">
    <property type="entry name" value="PRTase-like"/>
</dbReference>
<evidence type="ECO:0008006" key="3">
    <source>
        <dbReference type="Google" id="ProtNLM"/>
    </source>
</evidence>
<evidence type="ECO:0000313" key="1">
    <source>
        <dbReference type="EMBL" id="KYG66645.1"/>
    </source>
</evidence>